<dbReference type="GO" id="GO:0008137">
    <property type="term" value="F:NADH dehydrogenase (ubiquinone) activity"/>
    <property type="evidence" value="ECO:0007669"/>
    <property type="project" value="UniProtKB-UniRule"/>
</dbReference>
<dbReference type="EC" id="7.1.1.2" evidence="9"/>
<keyword evidence="9 10" id="KW-0496">Mitochondrion</keyword>
<protein>
    <recommendedName>
        <fullName evidence="3 9">NADH-ubiquinone oxidoreductase chain 3</fullName>
        <ecNumber evidence="9">7.1.1.2</ecNumber>
    </recommendedName>
</protein>
<evidence type="ECO:0000256" key="1">
    <source>
        <dbReference type="ARBA" id="ARBA00004370"/>
    </source>
</evidence>
<evidence type="ECO:0000256" key="8">
    <source>
        <dbReference type="ARBA" id="ARBA00049551"/>
    </source>
</evidence>
<keyword evidence="4 9" id="KW-0813">Transport</keyword>
<dbReference type="InterPro" id="IPR000440">
    <property type="entry name" value="NADH_UbQ/plastoQ_OxRdtase_su3"/>
</dbReference>
<keyword evidence="9" id="KW-0249">Electron transport</keyword>
<keyword evidence="9" id="KW-1278">Translocase</keyword>
<evidence type="ECO:0000256" key="7">
    <source>
        <dbReference type="ARBA" id="ARBA00023136"/>
    </source>
</evidence>
<sequence length="121" mass="14312">MSYIVSIIVIGVTIWLFICWYLSGINGIVNLDNSHYLDIDDWFSTFECGFISHGLSENFFSFSYINLLVFFIIFDLEVSLLLNVIYDGVWLYTFWCYFSFFMLILLGYIMEVAFGYVDWLD</sequence>
<proteinExistence type="inferred from homology"/>
<dbReference type="Gene3D" id="1.20.58.1610">
    <property type="entry name" value="NADH:ubiquinone/plastoquinone oxidoreductase, chain 3"/>
    <property type="match status" value="1"/>
</dbReference>
<evidence type="ECO:0000256" key="3">
    <source>
        <dbReference type="ARBA" id="ARBA00021007"/>
    </source>
</evidence>
<keyword evidence="6 9" id="KW-1133">Transmembrane helix</keyword>
<evidence type="ECO:0000256" key="2">
    <source>
        <dbReference type="ARBA" id="ARBA00008472"/>
    </source>
</evidence>
<feature type="transmembrane region" description="Helical" evidence="9">
    <location>
        <begin position="7"/>
        <end position="29"/>
    </location>
</feature>
<comment type="subcellular location">
    <subcellularLocation>
        <location evidence="1">Membrane</location>
    </subcellularLocation>
    <subcellularLocation>
        <location evidence="9">Mitochondrion membrane</location>
        <topology evidence="9">Multi-pass membrane protein</topology>
    </subcellularLocation>
</comment>
<dbReference type="EMBL" id="JQ408707">
    <property type="protein sequence ID" value="AFE02896.1"/>
    <property type="molecule type" value="Genomic_DNA"/>
</dbReference>
<keyword evidence="7 9" id="KW-0472">Membrane</keyword>
<name>H9CWD7_9TREM</name>
<accession>H9CWD7</accession>
<keyword evidence="9" id="KW-0679">Respiratory chain</keyword>
<dbReference type="Pfam" id="PF00507">
    <property type="entry name" value="Oxidored_q4"/>
    <property type="match status" value="1"/>
</dbReference>
<comment type="function">
    <text evidence="9">Core subunit of the mitochondrial membrane respiratory chain NADH dehydrogenase (Complex I) which catalyzes electron transfer from NADH through the respiratory chain, using ubiquinone as an electron acceptor. Essential for the catalytic activity of complex I.</text>
</comment>
<evidence type="ECO:0000256" key="4">
    <source>
        <dbReference type="ARBA" id="ARBA00022448"/>
    </source>
</evidence>
<evidence type="ECO:0000313" key="10">
    <source>
        <dbReference type="EMBL" id="AFE02896.1"/>
    </source>
</evidence>
<dbReference type="AlphaFoldDB" id="H9CWD7"/>
<comment type="catalytic activity">
    <reaction evidence="8 9">
        <text>a ubiquinone + NADH + 5 H(+)(in) = a ubiquinol + NAD(+) + 4 H(+)(out)</text>
        <dbReference type="Rhea" id="RHEA:29091"/>
        <dbReference type="Rhea" id="RHEA-COMP:9565"/>
        <dbReference type="Rhea" id="RHEA-COMP:9566"/>
        <dbReference type="ChEBI" id="CHEBI:15378"/>
        <dbReference type="ChEBI" id="CHEBI:16389"/>
        <dbReference type="ChEBI" id="CHEBI:17976"/>
        <dbReference type="ChEBI" id="CHEBI:57540"/>
        <dbReference type="ChEBI" id="CHEBI:57945"/>
        <dbReference type="EC" id="7.1.1.2"/>
    </reaction>
</comment>
<evidence type="ECO:0000256" key="5">
    <source>
        <dbReference type="ARBA" id="ARBA00022692"/>
    </source>
</evidence>
<organism evidence="10">
    <name type="scientific">Schistosoma incognitum</name>
    <dbReference type="NCBI Taxonomy" id="198245"/>
    <lineage>
        <taxon>Eukaryota</taxon>
        <taxon>Metazoa</taxon>
        <taxon>Spiralia</taxon>
        <taxon>Lophotrochozoa</taxon>
        <taxon>Platyhelminthes</taxon>
        <taxon>Trematoda</taxon>
        <taxon>Digenea</taxon>
        <taxon>Strigeidida</taxon>
        <taxon>Schistosomatoidea</taxon>
        <taxon>Schistosomatidae</taxon>
        <taxon>Schistosoma</taxon>
    </lineage>
</organism>
<evidence type="ECO:0000256" key="6">
    <source>
        <dbReference type="ARBA" id="ARBA00022989"/>
    </source>
</evidence>
<comment type="similarity">
    <text evidence="2 9">Belongs to the complex I subunit 3 family.</text>
</comment>
<keyword evidence="5 9" id="KW-0812">Transmembrane</keyword>
<feature type="transmembrane region" description="Helical" evidence="9">
    <location>
        <begin position="89"/>
        <end position="110"/>
    </location>
</feature>
<keyword evidence="9" id="KW-0520">NAD</keyword>
<reference evidence="10" key="1">
    <citation type="journal article" date="2012" name="Int. J. Parasitol.">
        <title>Mitochondrial gene order change in Schistosoma (Platyhelminthes: Digenea: Schistosomatidae).</title>
        <authorList>
            <person name="Webster B.L."/>
            <person name="Littlewood D.T.J."/>
        </authorList>
    </citation>
    <scope>NUCLEOTIDE SEQUENCE</scope>
</reference>
<dbReference type="GO" id="GO:0031966">
    <property type="term" value="C:mitochondrial membrane"/>
    <property type="evidence" value="ECO:0007669"/>
    <property type="project" value="UniProtKB-SubCell"/>
</dbReference>
<keyword evidence="9" id="KW-0830">Ubiquinone</keyword>
<dbReference type="InterPro" id="IPR038430">
    <property type="entry name" value="NDAH_ubi_oxred_su3_sf"/>
</dbReference>
<geneLocation type="mitochondrion" evidence="10"/>
<feature type="transmembrane region" description="Helical" evidence="9">
    <location>
        <begin position="62"/>
        <end position="82"/>
    </location>
</feature>
<gene>
    <name evidence="10" type="primary">ND3</name>
</gene>
<evidence type="ECO:0000256" key="9">
    <source>
        <dbReference type="RuleBase" id="RU003640"/>
    </source>
</evidence>